<dbReference type="PROSITE" id="PS50089">
    <property type="entry name" value="ZF_RING_2"/>
    <property type="match status" value="2"/>
</dbReference>
<feature type="domain" description="RING-type" evidence="5">
    <location>
        <begin position="9"/>
        <end position="50"/>
    </location>
</feature>
<evidence type="ECO:0000256" key="1">
    <source>
        <dbReference type="ARBA" id="ARBA00022771"/>
    </source>
</evidence>
<keyword evidence="1 3" id="KW-0863">Zinc-finger</keyword>
<keyword evidence="7" id="KW-1185">Reference proteome</keyword>
<keyword evidence="4" id="KW-0175">Coiled coil</keyword>
<evidence type="ECO:0000256" key="4">
    <source>
        <dbReference type="SAM" id="Coils"/>
    </source>
</evidence>
<evidence type="ECO:0000313" key="7">
    <source>
        <dbReference type="Proteomes" id="UP001175271"/>
    </source>
</evidence>
<dbReference type="AlphaFoldDB" id="A0AA39H7Y9"/>
<dbReference type="InterPro" id="IPR001841">
    <property type="entry name" value="Znf_RING"/>
</dbReference>
<dbReference type="SUPFAM" id="SSF57850">
    <property type="entry name" value="RING/U-box"/>
    <property type="match status" value="2"/>
</dbReference>
<organism evidence="6 7">
    <name type="scientific">Steinernema hermaphroditum</name>
    <dbReference type="NCBI Taxonomy" id="289476"/>
    <lineage>
        <taxon>Eukaryota</taxon>
        <taxon>Metazoa</taxon>
        <taxon>Ecdysozoa</taxon>
        <taxon>Nematoda</taxon>
        <taxon>Chromadorea</taxon>
        <taxon>Rhabditida</taxon>
        <taxon>Tylenchina</taxon>
        <taxon>Panagrolaimomorpha</taxon>
        <taxon>Strongyloidoidea</taxon>
        <taxon>Steinernematidae</taxon>
        <taxon>Steinernema</taxon>
    </lineage>
</organism>
<name>A0AA39H7Y9_9BILA</name>
<evidence type="ECO:0000313" key="6">
    <source>
        <dbReference type="EMBL" id="KAK0400439.1"/>
    </source>
</evidence>
<evidence type="ECO:0000256" key="2">
    <source>
        <dbReference type="ARBA" id="ARBA00022833"/>
    </source>
</evidence>
<dbReference type="PANTHER" id="PTHR23041:SF78">
    <property type="entry name" value="E3 UBIQUITIN-PROTEIN LIGASE RNF4"/>
    <property type="match status" value="1"/>
</dbReference>
<accession>A0AA39H7Y9</accession>
<proteinExistence type="predicted"/>
<feature type="domain" description="RING-type" evidence="5">
    <location>
        <begin position="165"/>
        <end position="206"/>
    </location>
</feature>
<dbReference type="InterPro" id="IPR047134">
    <property type="entry name" value="RNF4"/>
</dbReference>
<keyword evidence="2" id="KW-0862">Zinc</keyword>
<evidence type="ECO:0000259" key="5">
    <source>
        <dbReference type="PROSITE" id="PS50089"/>
    </source>
</evidence>
<feature type="coiled-coil region" evidence="4">
    <location>
        <begin position="68"/>
        <end position="133"/>
    </location>
</feature>
<dbReference type="SMART" id="SM00184">
    <property type="entry name" value="RING"/>
    <property type="match status" value="2"/>
</dbReference>
<gene>
    <name evidence="6" type="ORF">QR680_015243</name>
</gene>
<keyword evidence="1 3" id="KW-0479">Metal-binding</keyword>
<dbReference type="Pfam" id="PF13639">
    <property type="entry name" value="zf-RING_2"/>
    <property type="match status" value="2"/>
</dbReference>
<dbReference type="Gene3D" id="3.30.40.10">
    <property type="entry name" value="Zinc/RING finger domain, C3HC4 (zinc finger)"/>
    <property type="match status" value="2"/>
</dbReference>
<dbReference type="GO" id="GO:0008270">
    <property type="term" value="F:zinc ion binding"/>
    <property type="evidence" value="ECO:0007669"/>
    <property type="project" value="UniProtKB-KW"/>
</dbReference>
<dbReference type="InterPro" id="IPR013083">
    <property type="entry name" value="Znf_RING/FYVE/PHD"/>
</dbReference>
<protein>
    <recommendedName>
        <fullName evidence="5">RING-type domain-containing protein</fullName>
    </recommendedName>
</protein>
<sequence>MSAFARFNCAICLDWLDDTKATVVTDCGHLFHKQCIEGSLRRTLGCPSCRDRVKELKSVFFSTAPFNQTDLQEELDMAYKTINSLSRERTDLNVTQADIDAMAKTISDLSVENRRLRSNVDSLQKQLSETRSSYSGLMQRVDTLMKGARNLEKAYTMSQPCEFNCPICLYELEGPRTVLETPCGHLYHEECITRWLQGSSNCPYCRAELARDPERLPTLPPIFLHPNHRLERFSETYDSEVYLMVFENSQQIQISLISLYTALFIDS</sequence>
<comment type="caution">
    <text evidence="6">The sequence shown here is derived from an EMBL/GenBank/DDBJ whole genome shotgun (WGS) entry which is preliminary data.</text>
</comment>
<dbReference type="PANTHER" id="PTHR23041">
    <property type="entry name" value="RING FINGER DOMAIN-CONTAINING"/>
    <property type="match status" value="1"/>
</dbReference>
<dbReference type="EMBL" id="JAUCMV010000004">
    <property type="protein sequence ID" value="KAK0400439.1"/>
    <property type="molecule type" value="Genomic_DNA"/>
</dbReference>
<reference evidence="6" key="1">
    <citation type="submission" date="2023-06" db="EMBL/GenBank/DDBJ databases">
        <title>Genomic analysis of the entomopathogenic nematode Steinernema hermaphroditum.</title>
        <authorList>
            <person name="Schwarz E.M."/>
            <person name="Heppert J.K."/>
            <person name="Baniya A."/>
            <person name="Schwartz H.T."/>
            <person name="Tan C.-H."/>
            <person name="Antoshechkin I."/>
            <person name="Sternberg P.W."/>
            <person name="Goodrich-Blair H."/>
            <person name="Dillman A.R."/>
        </authorList>
    </citation>
    <scope>NUCLEOTIDE SEQUENCE</scope>
    <source>
        <strain evidence="6">PS9179</strain>
        <tissue evidence="6">Whole animal</tissue>
    </source>
</reference>
<dbReference type="Proteomes" id="UP001175271">
    <property type="component" value="Unassembled WGS sequence"/>
</dbReference>
<evidence type="ECO:0000256" key="3">
    <source>
        <dbReference type="PROSITE-ProRule" id="PRU00175"/>
    </source>
</evidence>